<accession>H6L306</accession>
<feature type="transmembrane region" description="Helical" evidence="1">
    <location>
        <begin position="13"/>
        <end position="36"/>
    </location>
</feature>
<reference evidence="2 3" key="1">
    <citation type="journal article" date="2012" name="Stand. Genomic Sci.">
        <title>Complete genome sequencing and analysis of Saprospira grandis str. Lewin, a predatory marine bacterium.</title>
        <authorList>
            <person name="Saw J.H."/>
            <person name="Yuryev A."/>
            <person name="Kanbe M."/>
            <person name="Hou S."/>
            <person name="Young A.G."/>
            <person name="Aizawa S."/>
            <person name="Alam M."/>
        </authorList>
    </citation>
    <scope>NUCLEOTIDE SEQUENCE [LARGE SCALE GENOMIC DNA]</scope>
    <source>
        <strain evidence="2 3">Lewin</strain>
    </source>
</reference>
<dbReference type="EMBL" id="CP002831">
    <property type="protein sequence ID" value="AFC23733.1"/>
    <property type="molecule type" value="Genomic_DNA"/>
</dbReference>
<organism evidence="2 3">
    <name type="scientific">Saprospira grandis (strain Lewin)</name>
    <dbReference type="NCBI Taxonomy" id="984262"/>
    <lineage>
        <taxon>Bacteria</taxon>
        <taxon>Pseudomonadati</taxon>
        <taxon>Bacteroidota</taxon>
        <taxon>Saprospiria</taxon>
        <taxon>Saprospirales</taxon>
        <taxon>Saprospiraceae</taxon>
        <taxon>Saprospira</taxon>
    </lineage>
</organism>
<keyword evidence="1" id="KW-0472">Membrane</keyword>
<dbReference type="Proteomes" id="UP000007519">
    <property type="component" value="Chromosome"/>
</dbReference>
<protein>
    <submittedName>
        <fullName evidence="2">Uncharacterized protein</fullName>
    </submittedName>
</protein>
<keyword evidence="3" id="KW-1185">Reference proteome</keyword>
<proteinExistence type="predicted"/>
<evidence type="ECO:0000256" key="1">
    <source>
        <dbReference type="SAM" id="Phobius"/>
    </source>
</evidence>
<evidence type="ECO:0000313" key="3">
    <source>
        <dbReference type="Proteomes" id="UP000007519"/>
    </source>
</evidence>
<name>H6L306_SAPGL</name>
<sequence length="50" mass="5630">MNKKRAASCGPKLLFFFSIEFLRGGVFGFAVEGVVLQTDRLKTKKQDGHR</sequence>
<dbReference type="HOGENOM" id="CLU_3122502_0_0_10"/>
<dbReference type="KEGG" id="sgn:SGRA_0998"/>
<gene>
    <name evidence="2" type="ordered locus">SGRA_0998</name>
</gene>
<keyword evidence="1" id="KW-0812">Transmembrane</keyword>
<keyword evidence="1" id="KW-1133">Transmembrane helix</keyword>
<evidence type="ECO:0000313" key="2">
    <source>
        <dbReference type="EMBL" id="AFC23733.1"/>
    </source>
</evidence>
<dbReference type="AlphaFoldDB" id="H6L306"/>